<name>A0A0K2UVA9_LEPSM</name>
<dbReference type="EMBL" id="HACA01024270">
    <property type="protein sequence ID" value="CDW41631.1"/>
    <property type="molecule type" value="Transcribed_RNA"/>
</dbReference>
<evidence type="ECO:0000256" key="3">
    <source>
        <dbReference type="ARBA" id="ARBA00022801"/>
    </source>
</evidence>
<dbReference type="EC" id="3.1.1.-" evidence="5"/>
<organism evidence="8">
    <name type="scientific">Lepeophtheirus salmonis</name>
    <name type="common">Salmon louse</name>
    <name type="synonym">Caligus salmonis</name>
    <dbReference type="NCBI Taxonomy" id="72036"/>
    <lineage>
        <taxon>Eukaryota</taxon>
        <taxon>Metazoa</taxon>
        <taxon>Ecdysozoa</taxon>
        <taxon>Arthropoda</taxon>
        <taxon>Crustacea</taxon>
        <taxon>Multicrustacea</taxon>
        <taxon>Hexanauplia</taxon>
        <taxon>Copepoda</taxon>
        <taxon>Siphonostomatoida</taxon>
        <taxon>Caligidae</taxon>
        <taxon>Lepeophtheirus</taxon>
    </lineage>
</organism>
<dbReference type="AlphaFoldDB" id="A0A0K2UVA9"/>
<dbReference type="SUPFAM" id="SSF53474">
    <property type="entry name" value="alpha/beta-Hydrolases"/>
    <property type="match status" value="1"/>
</dbReference>
<dbReference type="PANTHER" id="PTHR11559">
    <property type="entry name" value="CARBOXYLESTERASE"/>
    <property type="match status" value="1"/>
</dbReference>
<dbReference type="ESTHER" id="lepsm-a0a0k2uva9">
    <property type="family name" value="Carb_B_Arthropoda"/>
</dbReference>
<keyword evidence="3 5" id="KW-0378">Hydrolase</keyword>
<proteinExistence type="evidence at transcript level"/>
<accession>A0A7R8SEJ0</accession>
<dbReference type="GO" id="GO:0052689">
    <property type="term" value="F:carboxylic ester hydrolase activity"/>
    <property type="evidence" value="ECO:0007669"/>
    <property type="project" value="UniProtKB-KW"/>
</dbReference>
<evidence type="ECO:0000256" key="4">
    <source>
        <dbReference type="ARBA" id="ARBA00023180"/>
    </source>
</evidence>
<evidence type="ECO:0000313" key="8">
    <source>
        <dbReference type="EMBL" id="CDW41631.1"/>
    </source>
</evidence>
<evidence type="ECO:0000313" key="7">
    <source>
        <dbReference type="EMBL" id="CAD6495183.1"/>
    </source>
</evidence>
<evidence type="ECO:0000256" key="5">
    <source>
        <dbReference type="RuleBase" id="RU361235"/>
    </source>
</evidence>
<keyword evidence="4" id="KW-0325">Glycoprotein</keyword>
<dbReference type="EMBL" id="LR898351">
    <property type="protein sequence ID" value="CAD6495183.1"/>
    <property type="molecule type" value="mRNA"/>
</dbReference>
<dbReference type="Pfam" id="PF00135">
    <property type="entry name" value="COesterase"/>
    <property type="match status" value="1"/>
</dbReference>
<evidence type="ECO:0000256" key="2">
    <source>
        <dbReference type="ARBA" id="ARBA00022487"/>
    </source>
</evidence>
<dbReference type="InterPro" id="IPR019826">
    <property type="entry name" value="Carboxylesterase_B_AS"/>
</dbReference>
<gene>
    <name evidence="7" type="primary">CaE</name>
</gene>
<reference evidence="8" key="1">
    <citation type="submission" date="2014-05" db="EMBL/GenBank/DDBJ databases">
        <authorList>
            <person name="Chronopoulou M."/>
        </authorList>
    </citation>
    <scope>NUCLEOTIDE SEQUENCE</scope>
    <source>
        <tissue evidence="8">Whole organism</tissue>
    </source>
</reference>
<comment type="similarity">
    <text evidence="1 5">Belongs to the type-B carboxylesterase/lipase family.</text>
</comment>
<dbReference type="OrthoDB" id="6378266at2759"/>
<dbReference type="PROSITE" id="PS00941">
    <property type="entry name" value="CARBOXYLESTERASE_B_2"/>
    <property type="match status" value="1"/>
</dbReference>
<keyword evidence="2" id="KW-0719">Serine esterase</keyword>
<accession>A0A0K2UVA9</accession>
<evidence type="ECO:0000256" key="1">
    <source>
        <dbReference type="ARBA" id="ARBA00005964"/>
    </source>
</evidence>
<feature type="domain" description="Carboxylesterase type B" evidence="6">
    <location>
        <begin position="4"/>
        <end position="548"/>
    </location>
</feature>
<protein>
    <recommendedName>
        <fullName evidence="5">Carboxylic ester hydrolase</fullName>
        <ecNumber evidence="5">3.1.1.-</ecNumber>
    </recommendedName>
</protein>
<evidence type="ECO:0000259" key="6">
    <source>
        <dbReference type="Pfam" id="PF00135"/>
    </source>
</evidence>
<dbReference type="InterPro" id="IPR029058">
    <property type="entry name" value="AB_hydrolase_fold"/>
</dbReference>
<dbReference type="Gene3D" id="3.40.50.1820">
    <property type="entry name" value="alpha/beta hydrolase"/>
    <property type="match status" value="1"/>
</dbReference>
<dbReference type="InterPro" id="IPR050309">
    <property type="entry name" value="Type-B_Carboxylest/Lipase"/>
</dbReference>
<dbReference type="InterPro" id="IPR002018">
    <property type="entry name" value="CarbesteraseB"/>
</dbReference>
<dbReference type="PROSITE" id="PS00122">
    <property type="entry name" value="CARBOXYLESTERASE_B_1"/>
    <property type="match status" value="1"/>
</dbReference>
<reference evidence="7" key="2">
    <citation type="submission" date="2020-10" db="EMBL/GenBank/DDBJ databases">
        <authorList>
            <person name="Tschesche C."/>
        </authorList>
    </citation>
    <scope>NUCLEOTIDE SEQUENCE</scope>
</reference>
<dbReference type="InterPro" id="IPR019819">
    <property type="entry name" value="Carboxylesterase_B_CS"/>
</dbReference>
<sequence>MNVEVITSLGKLKGKTLLMNDKHIYSFTGVPYADKPQRFSLAKPCSKWTGTLDCTKESKMGYQPNPMFFESTFLYHGFPDDCLYLNVFTPILKEDSFDLLPVIVYFHGGAFILGGNDTKIYGPEILLSTQNMVLVTVNFRLGPFGFLSFQNSDCPGNQGMHDQILSLMWVQSHIHHFGGTSSNVTIMGQSAGGMSSLYHLASPLSKGLFHKIICLSGAVMYAPFVHIDRDPWDYAKAFAESLGVNVNQSVDNILTQLRSISAKTILSKTFLFKDVFLLASCPWKPCVDGGYLTPETSFLPDTFINLVSQGKGNPVESILMGYTAQDGLSSLIEVMRYPNIWGLIQKDWSQIAPILFFNRERDNVTEEDRTAVEKMHSMFYGEEVVRPLEWNKKNFSTLVKMATMFSFKLPFYATAKLLHSNGFQVYGFNFNYVGTVTFNDYYRLIPLKFIANLFGRSFNINMYQDASYGAAHGDELLYMFSLKIPGLSKSLTTEKDRITSNNLRNTILSFVHVGKPTEKLNQDGHSQWQTIFGNSSKVNVVLMNDRTEEEDCVMDKEFDSERVEDCISIIQSSYESQSPYRAE</sequence>